<evidence type="ECO:0000256" key="1">
    <source>
        <dbReference type="SAM" id="Phobius"/>
    </source>
</evidence>
<organism evidence="2 3">
    <name type="scientific">Siminovitchia terrae</name>
    <name type="common">Bacillus terrae</name>
    <dbReference type="NCBI Taxonomy" id="1914933"/>
    <lineage>
        <taxon>Bacteria</taxon>
        <taxon>Bacillati</taxon>
        <taxon>Bacillota</taxon>
        <taxon>Bacilli</taxon>
        <taxon>Bacillales</taxon>
        <taxon>Bacillaceae</taxon>
        <taxon>Siminovitchia</taxon>
    </lineage>
</organism>
<reference evidence="2 3" key="1">
    <citation type="submission" date="2021-03" db="EMBL/GenBank/DDBJ databases">
        <title>Antimicrobial resistance genes in bacteria isolated from Japanese honey, and their potential for conferring macrolide and lincosamide resistance in the American foulbrood pathogen Paenibacillus larvae.</title>
        <authorList>
            <person name="Okamoto M."/>
            <person name="Kumagai M."/>
            <person name="Kanamori H."/>
            <person name="Takamatsu D."/>
        </authorList>
    </citation>
    <scope>NUCLEOTIDE SEQUENCE [LARGE SCALE GENOMIC DNA]</scope>
    <source>
        <strain evidence="2 3">J6TS1</strain>
    </source>
</reference>
<feature type="transmembrane region" description="Helical" evidence="1">
    <location>
        <begin position="75"/>
        <end position="94"/>
    </location>
</feature>
<sequence>MLFIYGREDIGWLMVPLPILLTGDFLLLLAKFSTGDPFLAMLLSFLIMVMLIFPVSWLLIIFIKSMKEKVSNRKLLAIAFSLVITFSLFFIPAIKKENQFEPYRNDFYAVANAIFEAYDEGKVSIGNQYHSPSYSTNDLEELESLFPGNIIQKMDRLNKSAGVHTYIVADKDVIYFSYGAVFQSISGIAICRNDKDPSSDETLRSRFFDGAIQYEDLGKGAYLFSDGL</sequence>
<gene>
    <name evidence="2" type="ORF">J6TS1_33210</name>
</gene>
<dbReference type="Proteomes" id="UP000680670">
    <property type="component" value="Unassembled WGS sequence"/>
</dbReference>
<dbReference type="RefSeq" id="WP_213020951.1">
    <property type="nucleotide sequence ID" value="NZ_BORJ01000009.1"/>
</dbReference>
<evidence type="ECO:0000313" key="2">
    <source>
        <dbReference type="EMBL" id="GIN97451.1"/>
    </source>
</evidence>
<keyword evidence="3" id="KW-1185">Reference proteome</keyword>
<evidence type="ECO:0000313" key="3">
    <source>
        <dbReference type="Proteomes" id="UP000680670"/>
    </source>
</evidence>
<keyword evidence="1" id="KW-0472">Membrane</keyword>
<dbReference type="EMBL" id="BORJ01000009">
    <property type="protein sequence ID" value="GIN97451.1"/>
    <property type="molecule type" value="Genomic_DNA"/>
</dbReference>
<keyword evidence="1" id="KW-1133">Transmembrane helix</keyword>
<accession>A0ABQ4L0R8</accession>
<feature type="transmembrane region" description="Helical" evidence="1">
    <location>
        <begin position="12"/>
        <end position="32"/>
    </location>
</feature>
<comment type="caution">
    <text evidence="2">The sequence shown here is derived from an EMBL/GenBank/DDBJ whole genome shotgun (WGS) entry which is preliminary data.</text>
</comment>
<protein>
    <submittedName>
        <fullName evidence="2">Uncharacterized protein</fullName>
    </submittedName>
</protein>
<feature type="transmembrane region" description="Helical" evidence="1">
    <location>
        <begin position="38"/>
        <end position="63"/>
    </location>
</feature>
<proteinExistence type="predicted"/>
<keyword evidence="1" id="KW-0812">Transmembrane</keyword>
<name>A0ABQ4L0R8_SIMTE</name>